<protein>
    <submittedName>
        <fullName evidence="2">Uncharacterized protein</fullName>
    </submittedName>
</protein>
<dbReference type="Proteomes" id="UP000596902">
    <property type="component" value="Unassembled WGS sequence"/>
</dbReference>
<proteinExistence type="predicted"/>
<feature type="chain" id="PRO_5034164730" evidence="1">
    <location>
        <begin position="19"/>
        <end position="231"/>
    </location>
</feature>
<keyword evidence="1" id="KW-0732">Signal</keyword>
<dbReference type="EMBL" id="JAAABM010000016">
    <property type="protein sequence ID" value="KAF7672386.1"/>
    <property type="molecule type" value="Genomic_DNA"/>
</dbReference>
<reference evidence="2" key="2">
    <citation type="submission" date="2020-08" db="EMBL/GenBank/DDBJ databases">
        <title>Draft Genome Sequence of Cumin Blight Pathogen Alternaria burnsii.</title>
        <authorList>
            <person name="Feng Z."/>
        </authorList>
    </citation>
    <scope>NUCLEOTIDE SEQUENCE</scope>
    <source>
        <strain evidence="2">CBS107.38</strain>
    </source>
</reference>
<comment type="caution">
    <text evidence="2">The sequence shown here is derived from an EMBL/GenBank/DDBJ whole genome shotgun (WGS) entry which is preliminary data.</text>
</comment>
<evidence type="ECO:0000313" key="2">
    <source>
        <dbReference type="EMBL" id="KAF7672386.1"/>
    </source>
</evidence>
<evidence type="ECO:0000313" key="3">
    <source>
        <dbReference type="Proteomes" id="UP000596902"/>
    </source>
</evidence>
<dbReference type="RefSeq" id="XP_038782739.1">
    <property type="nucleotide sequence ID" value="XM_038934464.1"/>
</dbReference>
<feature type="signal peptide" evidence="1">
    <location>
        <begin position="1"/>
        <end position="18"/>
    </location>
</feature>
<gene>
    <name evidence="2" type="ORF">GT037_009417</name>
</gene>
<keyword evidence="3" id="KW-1185">Reference proteome</keyword>
<name>A0A8H7AVJ3_9PLEO</name>
<dbReference type="GeneID" id="62207642"/>
<evidence type="ECO:0000256" key="1">
    <source>
        <dbReference type="SAM" id="SignalP"/>
    </source>
</evidence>
<reference evidence="2" key="1">
    <citation type="submission" date="2020-01" db="EMBL/GenBank/DDBJ databases">
        <authorList>
            <person name="Feng Z.H.Z."/>
        </authorList>
    </citation>
    <scope>NUCLEOTIDE SEQUENCE</scope>
    <source>
        <strain evidence="2">CBS107.38</strain>
    </source>
</reference>
<organism evidence="2 3">
    <name type="scientific">Alternaria burnsii</name>
    <dbReference type="NCBI Taxonomy" id="1187904"/>
    <lineage>
        <taxon>Eukaryota</taxon>
        <taxon>Fungi</taxon>
        <taxon>Dikarya</taxon>
        <taxon>Ascomycota</taxon>
        <taxon>Pezizomycotina</taxon>
        <taxon>Dothideomycetes</taxon>
        <taxon>Pleosporomycetidae</taxon>
        <taxon>Pleosporales</taxon>
        <taxon>Pleosporineae</taxon>
        <taxon>Pleosporaceae</taxon>
        <taxon>Alternaria</taxon>
        <taxon>Alternaria sect. Alternaria</taxon>
    </lineage>
</organism>
<sequence>MFLQNFLVLFYVFFAATAGIVPRMNTASLEQTAKAASEAHASAATFVPIAARQDSSSDELNAMDNLDYNTFILSANDPQEPQARYREYTLQQDLLACNKQYGVDPTPIASQSSIGTTPLKDVRFTQCQQALVECAQKALDEHKLSSESWPLADPLERPVLRTNMLERGMVKCLRVAASDTKKVFTLSDMTEKEFEAYGTVAMCNKHLILCFEDISGQYDDKVAEWDEDHPQ</sequence>
<dbReference type="AlphaFoldDB" id="A0A8H7AVJ3"/>
<accession>A0A8H7AVJ3</accession>